<reference evidence="6" key="1">
    <citation type="journal article" date="2015" name="Nat. Plants">
        <title>Genome expansion of Arabis alpina linked with retrotransposition and reduced symmetric DNA methylation.</title>
        <authorList>
            <person name="Willing E.M."/>
            <person name="Rawat V."/>
            <person name="Mandakova T."/>
            <person name="Maumus F."/>
            <person name="James G.V."/>
            <person name="Nordstroem K.J."/>
            <person name="Becker C."/>
            <person name="Warthmann N."/>
            <person name="Chica C."/>
            <person name="Szarzynska B."/>
            <person name="Zytnicki M."/>
            <person name="Albani M.C."/>
            <person name="Kiefer C."/>
            <person name="Bergonzi S."/>
            <person name="Castaings L."/>
            <person name="Mateos J.L."/>
            <person name="Berns M.C."/>
            <person name="Bujdoso N."/>
            <person name="Piofczyk T."/>
            <person name="de Lorenzo L."/>
            <person name="Barrero-Sicilia C."/>
            <person name="Mateos I."/>
            <person name="Piednoel M."/>
            <person name="Hagmann J."/>
            <person name="Chen-Min-Tao R."/>
            <person name="Iglesias-Fernandez R."/>
            <person name="Schuster S.C."/>
            <person name="Alonso-Blanco C."/>
            <person name="Roudier F."/>
            <person name="Carbonero P."/>
            <person name="Paz-Ares J."/>
            <person name="Davis S.J."/>
            <person name="Pecinka A."/>
            <person name="Quesneville H."/>
            <person name="Colot V."/>
            <person name="Lysak M.A."/>
            <person name="Weigel D."/>
            <person name="Coupland G."/>
            <person name="Schneeberger K."/>
        </authorList>
    </citation>
    <scope>NUCLEOTIDE SEQUENCE [LARGE SCALE GENOMIC DNA]</scope>
    <source>
        <strain evidence="6">cv. Pajares</strain>
    </source>
</reference>
<dbReference type="PROSITE" id="PS51352">
    <property type="entry name" value="THIOREDOXIN_2"/>
    <property type="match status" value="1"/>
</dbReference>
<dbReference type="AlphaFoldDB" id="A0A087GTF5"/>
<dbReference type="FunFam" id="3.40.30.10:FF:000245">
    <property type="entry name" value="Thioredoxin"/>
    <property type="match status" value="1"/>
</dbReference>
<accession>A0A087GTF5</accession>
<keyword evidence="1" id="KW-0249">Electron transport</keyword>
<dbReference type="PANTHER" id="PTHR10438">
    <property type="entry name" value="THIOREDOXIN"/>
    <property type="match status" value="1"/>
</dbReference>
<evidence type="ECO:0000256" key="1">
    <source>
        <dbReference type="ARBA" id="ARBA00022982"/>
    </source>
</evidence>
<name>A0A087GTF5_ARAAL</name>
<protein>
    <recommendedName>
        <fullName evidence="4">Thioredoxin domain-containing protein</fullName>
    </recommendedName>
</protein>
<keyword evidence="3" id="KW-0676">Redox-active center</keyword>
<dbReference type="Pfam" id="PF00085">
    <property type="entry name" value="Thioredoxin"/>
    <property type="match status" value="1"/>
</dbReference>
<dbReference type="PROSITE" id="PS00194">
    <property type="entry name" value="THIOREDOXIN_1"/>
    <property type="match status" value="1"/>
</dbReference>
<dbReference type="InterPro" id="IPR036249">
    <property type="entry name" value="Thioredoxin-like_sf"/>
</dbReference>
<evidence type="ECO:0000259" key="4">
    <source>
        <dbReference type="PROSITE" id="PS51352"/>
    </source>
</evidence>
<evidence type="ECO:0000256" key="2">
    <source>
        <dbReference type="ARBA" id="ARBA00023157"/>
    </source>
</evidence>
<dbReference type="Gramene" id="KFK33157">
    <property type="protein sequence ID" value="KFK33157"/>
    <property type="gene ID" value="AALP_AA6G338000"/>
</dbReference>
<evidence type="ECO:0000313" key="6">
    <source>
        <dbReference type="Proteomes" id="UP000029120"/>
    </source>
</evidence>
<dbReference type="PANTHER" id="PTHR10438:SF413">
    <property type="entry name" value="THIOREDOXIN H2"/>
    <property type="match status" value="1"/>
</dbReference>
<evidence type="ECO:0000313" key="5">
    <source>
        <dbReference type="EMBL" id="KFK33157.1"/>
    </source>
</evidence>
<dbReference type="Proteomes" id="UP000029120">
    <property type="component" value="Chromosome 6"/>
</dbReference>
<evidence type="ECO:0000256" key="3">
    <source>
        <dbReference type="ARBA" id="ARBA00023284"/>
    </source>
</evidence>
<keyword evidence="2" id="KW-1015">Disulfide bond</keyword>
<gene>
    <name evidence="5" type="ordered locus">AALP_Aa6g338000</name>
</gene>
<sequence>MKSTISTVFVGGEDAAASSASEPHQVPTFTSRAQWQLHFNEVKETSKLMVIDFSASWCGPCKTIMPAFLDMAEKFSDVDFVIVDVDELNDVAGEFSVRAMPTFVLVKRGREVERIVGADKDQLENKVSHYSAQ</sequence>
<dbReference type="eggNOG" id="KOG0907">
    <property type="taxonomic scope" value="Eukaryota"/>
</dbReference>
<dbReference type="Gene3D" id="3.40.30.10">
    <property type="entry name" value="Glutaredoxin"/>
    <property type="match status" value="1"/>
</dbReference>
<dbReference type="PRINTS" id="PR00421">
    <property type="entry name" value="THIOREDOXIN"/>
</dbReference>
<keyword evidence="6" id="KW-1185">Reference proteome</keyword>
<dbReference type="SUPFAM" id="SSF52833">
    <property type="entry name" value="Thioredoxin-like"/>
    <property type="match status" value="1"/>
</dbReference>
<dbReference type="OrthoDB" id="10263751at2759"/>
<dbReference type="InterPro" id="IPR013766">
    <property type="entry name" value="Thioredoxin_domain"/>
</dbReference>
<dbReference type="InterPro" id="IPR050620">
    <property type="entry name" value="Thioredoxin_H-type-like"/>
</dbReference>
<feature type="domain" description="Thioredoxin" evidence="4">
    <location>
        <begin position="20"/>
        <end position="132"/>
    </location>
</feature>
<dbReference type="OMA" id="PAFIAMS"/>
<dbReference type="InterPro" id="IPR017937">
    <property type="entry name" value="Thioredoxin_CS"/>
</dbReference>
<dbReference type="EMBL" id="CM002874">
    <property type="protein sequence ID" value="KFK33157.1"/>
    <property type="molecule type" value="Genomic_DNA"/>
</dbReference>
<dbReference type="CDD" id="cd02947">
    <property type="entry name" value="TRX_family"/>
    <property type="match status" value="1"/>
</dbReference>
<organism evidence="5 6">
    <name type="scientific">Arabis alpina</name>
    <name type="common">Alpine rock-cress</name>
    <dbReference type="NCBI Taxonomy" id="50452"/>
    <lineage>
        <taxon>Eukaryota</taxon>
        <taxon>Viridiplantae</taxon>
        <taxon>Streptophyta</taxon>
        <taxon>Embryophyta</taxon>
        <taxon>Tracheophyta</taxon>
        <taxon>Spermatophyta</taxon>
        <taxon>Magnoliopsida</taxon>
        <taxon>eudicotyledons</taxon>
        <taxon>Gunneridae</taxon>
        <taxon>Pentapetalae</taxon>
        <taxon>rosids</taxon>
        <taxon>malvids</taxon>
        <taxon>Brassicales</taxon>
        <taxon>Brassicaceae</taxon>
        <taxon>Arabideae</taxon>
        <taxon>Arabis</taxon>
    </lineage>
</organism>
<proteinExistence type="predicted"/>
<keyword evidence="1" id="KW-0813">Transport</keyword>